<evidence type="ECO:0000256" key="10">
    <source>
        <dbReference type="SAM" id="Coils"/>
    </source>
</evidence>
<feature type="transmembrane region" description="Helical" evidence="9">
    <location>
        <begin position="44"/>
        <end position="65"/>
    </location>
</feature>
<evidence type="ECO:0000256" key="11">
    <source>
        <dbReference type="SAM" id="MobiDB-lite"/>
    </source>
</evidence>
<evidence type="ECO:0000256" key="1">
    <source>
        <dbReference type="ARBA" id="ARBA00004377"/>
    </source>
</evidence>
<keyword evidence="5 9" id="KW-0997">Cell inner membrane</keyword>
<evidence type="ECO:0000256" key="2">
    <source>
        <dbReference type="ARBA" id="ARBA00009477"/>
    </source>
</evidence>
<sequence length="463" mass="51075">MSVTTLPPGMAGGGALDKQRGASLPPLSPPETMLDTPRPRTSRALALGMLSIGVFFGGFTAWSLMAPLAEAAIAPGQIRSEGQRRVIQHLEGGIVREILARDGDKVSAGQVLMRLDEVQSDVGLGTVRAQRWALLAQDARLAAEARGASDIGFPAELLSSDDPRALEAMTGQRTLFAARQTSLVSQIQVLEARIAQHEASAASAQGQIASQKRQLDLIEREARDVEVLVRQGLERMPRLLGLQRNMASLEGNMVDLRGQVERAQASVAEARNQIRQTRDQRLTEISTEAREVRGRLNEAEEKLRSARDMVTRREIVAPEDGTILGSKFFNVGAVVRPGEPVMEIVPANDRLVAEVQLAANDIDVVYPGLQSEIRLPAFKQRLVPYVHGHVTYVASDVTMDERTRQSYYRVQIMVDQEQLSRLENVQLVPGMPVEAQIQIGERSFFHYMMQPVIDSFHRAFREP</sequence>
<gene>
    <name evidence="14" type="ORF">MON41_05265</name>
</gene>
<dbReference type="InterPro" id="IPR050739">
    <property type="entry name" value="MFP"/>
</dbReference>
<feature type="domain" description="AprE-like long alpha-helical hairpin" evidence="12">
    <location>
        <begin position="124"/>
        <end position="308"/>
    </location>
</feature>
<evidence type="ECO:0000259" key="13">
    <source>
        <dbReference type="Pfam" id="PF26002"/>
    </source>
</evidence>
<evidence type="ECO:0000256" key="5">
    <source>
        <dbReference type="ARBA" id="ARBA00022519"/>
    </source>
</evidence>
<keyword evidence="10" id="KW-0175">Coiled coil</keyword>
<proteinExistence type="inferred from homology"/>
<comment type="similarity">
    <text evidence="2 9">Belongs to the membrane fusion protein (MFP) (TC 8.A.1) family.</text>
</comment>
<feature type="domain" description="AprE-like beta-barrel" evidence="13">
    <location>
        <begin position="351"/>
        <end position="440"/>
    </location>
</feature>
<dbReference type="Gene3D" id="2.40.30.170">
    <property type="match status" value="1"/>
</dbReference>
<evidence type="ECO:0000256" key="7">
    <source>
        <dbReference type="ARBA" id="ARBA00022989"/>
    </source>
</evidence>
<evidence type="ECO:0000259" key="12">
    <source>
        <dbReference type="Pfam" id="PF25994"/>
    </source>
</evidence>
<feature type="coiled-coil region" evidence="10">
    <location>
        <begin position="187"/>
        <end position="309"/>
    </location>
</feature>
<evidence type="ECO:0000256" key="8">
    <source>
        <dbReference type="ARBA" id="ARBA00023136"/>
    </source>
</evidence>
<dbReference type="Gene3D" id="2.40.50.100">
    <property type="match status" value="1"/>
</dbReference>
<keyword evidence="3 9" id="KW-0813">Transport</keyword>
<dbReference type="InterPro" id="IPR010129">
    <property type="entry name" value="T1SS_HlyD"/>
</dbReference>
<evidence type="ECO:0000313" key="14">
    <source>
        <dbReference type="EMBL" id="MCI0753173.1"/>
    </source>
</evidence>
<evidence type="ECO:0000256" key="3">
    <source>
        <dbReference type="ARBA" id="ARBA00022448"/>
    </source>
</evidence>
<comment type="caution">
    <text evidence="14">The sequence shown here is derived from an EMBL/GenBank/DDBJ whole genome shotgun (WGS) entry which is preliminary data.</text>
</comment>
<dbReference type="SUPFAM" id="SSF111369">
    <property type="entry name" value="HlyD-like secretion proteins"/>
    <property type="match status" value="1"/>
</dbReference>
<dbReference type="PANTHER" id="PTHR30386">
    <property type="entry name" value="MEMBRANE FUSION SUBUNIT OF EMRAB-TOLC MULTIDRUG EFFLUX PUMP"/>
    <property type="match status" value="1"/>
</dbReference>
<keyword evidence="8 9" id="KW-0472">Membrane</keyword>
<protein>
    <recommendedName>
        <fullName evidence="9">Membrane fusion protein (MFP) family protein</fullName>
    </recommendedName>
</protein>
<dbReference type="NCBIfam" id="TIGR01843">
    <property type="entry name" value="type_I_hlyD"/>
    <property type="match status" value="1"/>
</dbReference>
<reference evidence="14 15" key="1">
    <citation type="submission" date="2022-03" db="EMBL/GenBank/DDBJ databases">
        <title>Complete genome analysis of Roseomonas KG 17.1 : a prolific producer of plant growth promoters.</title>
        <authorList>
            <person name="Saadouli I."/>
            <person name="Najjari A."/>
            <person name="Mosbah A."/>
            <person name="Ouzari H.I."/>
        </authorList>
    </citation>
    <scope>NUCLEOTIDE SEQUENCE [LARGE SCALE GENOMIC DNA]</scope>
    <source>
        <strain evidence="14 15">KG17-1</strain>
    </source>
</reference>
<dbReference type="InterPro" id="IPR006144">
    <property type="entry name" value="Secretion_HlyD_CS"/>
</dbReference>
<dbReference type="Pfam" id="PF25994">
    <property type="entry name" value="HH_AprE"/>
    <property type="match status" value="1"/>
</dbReference>
<keyword evidence="4 9" id="KW-1003">Cell membrane</keyword>
<dbReference type="PANTHER" id="PTHR30386:SF17">
    <property type="entry name" value="ALKALINE PROTEASE SECRETION PROTEIN APRE"/>
    <property type="match status" value="1"/>
</dbReference>
<evidence type="ECO:0000256" key="4">
    <source>
        <dbReference type="ARBA" id="ARBA00022475"/>
    </source>
</evidence>
<organism evidence="14 15">
    <name type="scientific">Teichococcus vastitatis</name>
    <dbReference type="NCBI Taxonomy" id="2307076"/>
    <lineage>
        <taxon>Bacteria</taxon>
        <taxon>Pseudomonadati</taxon>
        <taxon>Pseudomonadota</taxon>
        <taxon>Alphaproteobacteria</taxon>
        <taxon>Acetobacterales</taxon>
        <taxon>Roseomonadaceae</taxon>
        <taxon>Roseomonas</taxon>
    </lineage>
</organism>
<dbReference type="RefSeq" id="WP_120007425.1">
    <property type="nucleotide sequence ID" value="NZ_JALBUU010000004.1"/>
</dbReference>
<keyword evidence="6 9" id="KW-0812">Transmembrane</keyword>
<keyword evidence="15" id="KW-1185">Reference proteome</keyword>
<accession>A0ABS9W294</accession>
<feature type="region of interest" description="Disordered" evidence="11">
    <location>
        <begin position="1"/>
        <end position="38"/>
    </location>
</feature>
<evidence type="ECO:0000256" key="9">
    <source>
        <dbReference type="RuleBase" id="RU365093"/>
    </source>
</evidence>
<name>A0ABS9W294_9PROT</name>
<evidence type="ECO:0000256" key="6">
    <source>
        <dbReference type="ARBA" id="ARBA00022692"/>
    </source>
</evidence>
<dbReference type="InterPro" id="IPR058781">
    <property type="entry name" value="HH_AprE-like"/>
</dbReference>
<dbReference type="InterPro" id="IPR058982">
    <property type="entry name" value="Beta-barrel_AprE"/>
</dbReference>
<comment type="subcellular location">
    <subcellularLocation>
        <location evidence="1 9">Cell inner membrane</location>
        <topology evidence="1 9">Single-pass membrane protein</topology>
    </subcellularLocation>
</comment>
<dbReference type="Pfam" id="PF26002">
    <property type="entry name" value="Beta-barrel_AprE"/>
    <property type="match status" value="1"/>
</dbReference>
<dbReference type="Proteomes" id="UP001201985">
    <property type="component" value="Unassembled WGS sequence"/>
</dbReference>
<evidence type="ECO:0000313" key="15">
    <source>
        <dbReference type="Proteomes" id="UP001201985"/>
    </source>
</evidence>
<dbReference type="PRINTS" id="PR01490">
    <property type="entry name" value="RTXTOXIND"/>
</dbReference>
<dbReference type="PROSITE" id="PS00543">
    <property type="entry name" value="HLYD_FAMILY"/>
    <property type="match status" value="1"/>
</dbReference>
<dbReference type="EMBL" id="JALBUU010000004">
    <property type="protein sequence ID" value="MCI0753173.1"/>
    <property type="molecule type" value="Genomic_DNA"/>
</dbReference>
<keyword evidence="7 9" id="KW-1133">Transmembrane helix</keyword>